<keyword evidence="2" id="KW-0472">Membrane</keyword>
<keyword evidence="4" id="KW-1185">Reference proteome</keyword>
<feature type="transmembrane region" description="Helical" evidence="2">
    <location>
        <begin position="47"/>
        <end position="68"/>
    </location>
</feature>
<dbReference type="AlphaFoldDB" id="A0A8H5JT50"/>
<sequence length="374" mass="42587">MDTRSEPLCSLTGRSDVYGVGIRATFYAQWLGSLLMEYLSDENLADLRFISLFSSAAASISLVIGVAYNSLEPLDICLLILLAMGFFLFQIPLYIWRILTRCQAHLDPFQLSKESHGHFYHLMNLTVLSANVSIGTWYFTSFLPQLDRDCRDLVFLFGKVSLESQGYTTAGSIFFIGILVSIGGFIFLKACCTIYKSSSRHRRERSRNIWRLRVLRAISGFIVFTLLVLSIELPIQWNHIQGVDDFTTVAQLLPLMLTIGIFLRSWAVYASGAKDTSGGRRRRRPPSTSTSSSSTSTSTSTTSSDNSSQVIGYYYMYPADHNDEEDPQCDHDDYYDYYNDYNNDYHNSYNNYSSTAEEDQSQIQWPQGVHFSRW</sequence>
<evidence type="ECO:0000313" key="3">
    <source>
        <dbReference type="EMBL" id="KAF5561147.1"/>
    </source>
</evidence>
<reference evidence="3 4" key="1">
    <citation type="submission" date="2020-05" db="EMBL/GenBank/DDBJ databases">
        <title>Identification and distribution of gene clusters putatively required for synthesis of sphingolipid metabolism inhibitors in phylogenetically diverse species of the filamentous fungus Fusarium.</title>
        <authorList>
            <person name="Kim H.-S."/>
            <person name="Busman M."/>
            <person name="Brown D.W."/>
            <person name="Divon H."/>
            <person name="Uhlig S."/>
            <person name="Proctor R.H."/>
        </authorList>
    </citation>
    <scope>NUCLEOTIDE SEQUENCE [LARGE SCALE GENOMIC DNA]</scope>
    <source>
        <strain evidence="3 4">NRRL 13617</strain>
    </source>
</reference>
<feature type="region of interest" description="Disordered" evidence="1">
    <location>
        <begin position="274"/>
        <end position="307"/>
    </location>
</feature>
<feature type="transmembrane region" description="Helical" evidence="2">
    <location>
        <begin position="119"/>
        <end position="139"/>
    </location>
</feature>
<evidence type="ECO:0000313" key="4">
    <source>
        <dbReference type="Proteomes" id="UP000582016"/>
    </source>
</evidence>
<comment type="caution">
    <text evidence="3">The sequence shown here is derived from an EMBL/GenBank/DDBJ whole genome shotgun (WGS) entry which is preliminary data.</text>
</comment>
<feature type="transmembrane region" description="Helical" evidence="2">
    <location>
        <begin position="80"/>
        <end position="99"/>
    </location>
</feature>
<protein>
    <submittedName>
        <fullName evidence="3">Uncharacterized protein</fullName>
    </submittedName>
</protein>
<dbReference type="OrthoDB" id="1806at2759"/>
<keyword evidence="2" id="KW-1133">Transmembrane helix</keyword>
<feature type="compositionally biased region" description="Low complexity" evidence="1">
    <location>
        <begin position="286"/>
        <end position="304"/>
    </location>
</feature>
<dbReference type="Proteomes" id="UP000582016">
    <property type="component" value="Unassembled WGS sequence"/>
</dbReference>
<dbReference type="EMBL" id="JAAOAQ010000218">
    <property type="protein sequence ID" value="KAF5561147.1"/>
    <property type="molecule type" value="Genomic_DNA"/>
</dbReference>
<organism evidence="3 4">
    <name type="scientific">Fusarium phyllophilum</name>
    <dbReference type="NCBI Taxonomy" id="47803"/>
    <lineage>
        <taxon>Eukaryota</taxon>
        <taxon>Fungi</taxon>
        <taxon>Dikarya</taxon>
        <taxon>Ascomycota</taxon>
        <taxon>Pezizomycotina</taxon>
        <taxon>Sordariomycetes</taxon>
        <taxon>Hypocreomycetidae</taxon>
        <taxon>Hypocreales</taxon>
        <taxon>Nectriaceae</taxon>
        <taxon>Fusarium</taxon>
        <taxon>Fusarium fujikuroi species complex</taxon>
    </lineage>
</organism>
<feature type="transmembrane region" description="Helical" evidence="2">
    <location>
        <begin position="215"/>
        <end position="237"/>
    </location>
</feature>
<gene>
    <name evidence="3" type="ORF">FPHYL_6335</name>
</gene>
<name>A0A8H5JT50_9HYPO</name>
<keyword evidence="2" id="KW-0812">Transmembrane</keyword>
<accession>A0A8H5JT50</accession>
<feature type="transmembrane region" description="Helical" evidence="2">
    <location>
        <begin position="173"/>
        <end position="195"/>
    </location>
</feature>
<feature type="transmembrane region" description="Helical" evidence="2">
    <location>
        <begin position="249"/>
        <end position="272"/>
    </location>
</feature>
<proteinExistence type="predicted"/>
<evidence type="ECO:0000256" key="1">
    <source>
        <dbReference type="SAM" id="MobiDB-lite"/>
    </source>
</evidence>
<evidence type="ECO:0000256" key="2">
    <source>
        <dbReference type="SAM" id="Phobius"/>
    </source>
</evidence>